<organism evidence="7 8">
    <name type="scientific">Rotaria magnacalcarata</name>
    <dbReference type="NCBI Taxonomy" id="392030"/>
    <lineage>
        <taxon>Eukaryota</taxon>
        <taxon>Metazoa</taxon>
        <taxon>Spiralia</taxon>
        <taxon>Gnathifera</taxon>
        <taxon>Rotifera</taxon>
        <taxon>Eurotatoria</taxon>
        <taxon>Bdelloidea</taxon>
        <taxon>Philodinida</taxon>
        <taxon>Philodinidae</taxon>
        <taxon>Rotaria</taxon>
    </lineage>
</organism>
<dbReference type="GO" id="GO:0043328">
    <property type="term" value="P:protein transport to vacuole involved in ubiquitin-dependent protein catabolic process via the multivesicular body sorting pathway"/>
    <property type="evidence" value="ECO:0007669"/>
    <property type="project" value="TreeGrafter"/>
</dbReference>
<feature type="repeat" description="ANK" evidence="4">
    <location>
        <begin position="81"/>
        <end position="113"/>
    </location>
</feature>
<evidence type="ECO:0000256" key="1">
    <source>
        <dbReference type="ARBA" id="ARBA00022723"/>
    </source>
</evidence>
<keyword evidence="2 5" id="KW-0863">Zinc-finger</keyword>
<proteinExistence type="predicted"/>
<evidence type="ECO:0000313" key="8">
    <source>
        <dbReference type="Proteomes" id="UP000676336"/>
    </source>
</evidence>
<evidence type="ECO:0000256" key="5">
    <source>
        <dbReference type="PROSITE-ProRule" id="PRU00091"/>
    </source>
</evidence>
<evidence type="ECO:0000256" key="4">
    <source>
        <dbReference type="PROSITE-ProRule" id="PRU00023"/>
    </source>
</evidence>
<dbReference type="SUPFAM" id="SSF57903">
    <property type="entry name" value="FYVE/PHD zinc finger"/>
    <property type="match status" value="1"/>
</dbReference>
<dbReference type="Gene3D" id="1.25.40.20">
    <property type="entry name" value="Ankyrin repeat-containing domain"/>
    <property type="match status" value="1"/>
</dbReference>
<dbReference type="SUPFAM" id="SSF48403">
    <property type="entry name" value="Ankyrin repeat"/>
    <property type="match status" value="1"/>
</dbReference>
<dbReference type="Gene3D" id="3.30.40.10">
    <property type="entry name" value="Zinc/RING finger domain, C3HC4 (zinc finger)"/>
    <property type="match status" value="1"/>
</dbReference>
<dbReference type="SMART" id="SM00064">
    <property type="entry name" value="FYVE"/>
    <property type="match status" value="1"/>
</dbReference>
<dbReference type="GO" id="GO:0043130">
    <property type="term" value="F:ubiquitin binding"/>
    <property type="evidence" value="ECO:0007669"/>
    <property type="project" value="TreeGrafter"/>
</dbReference>
<dbReference type="InterPro" id="IPR017455">
    <property type="entry name" value="Znf_FYVE-rel"/>
</dbReference>
<dbReference type="PROSITE" id="PS50088">
    <property type="entry name" value="ANK_REPEAT"/>
    <property type="match status" value="1"/>
</dbReference>
<evidence type="ECO:0000259" key="6">
    <source>
        <dbReference type="PROSITE" id="PS50178"/>
    </source>
</evidence>
<dbReference type="PROSITE" id="PS50297">
    <property type="entry name" value="ANK_REP_REGION"/>
    <property type="match status" value="1"/>
</dbReference>
<dbReference type="InterPro" id="IPR036770">
    <property type="entry name" value="Ankyrin_rpt-contain_sf"/>
</dbReference>
<accession>A0A8S2QBT5</accession>
<gene>
    <name evidence="7" type="ORF">SMN809_LOCUS17314</name>
</gene>
<dbReference type="EMBL" id="CAJOBI010007974">
    <property type="protein sequence ID" value="CAF4100512.1"/>
    <property type="molecule type" value="Genomic_DNA"/>
</dbReference>
<feature type="domain" description="FYVE-type" evidence="6">
    <location>
        <begin position="142"/>
        <end position="202"/>
    </location>
</feature>
<comment type="caution">
    <text evidence="7">The sequence shown here is derived from an EMBL/GenBank/DDBJ whole genome shotgun (WGS) entry which is preliminary data.</text>
</comment>
<dbReference type="Pfam" id="PF12796">
    <property type="entry name" value="Ank_2"/>
    <property type="match status" value="1"/>
</dbReference>
<dbReference type="PROSITE" id="PS50178">
    <property type="entry name" value="ZF_FYVE"/>
    <property type="match status" value="1"/>
</dbReference>
<keyword evidence="3" id="KW-0862">Zinc</keyword>
<name>A0A8S2QBT5_9BILA</name>
<sequence length="209" mass="23416">ICETSYQILFHLALHLAVQHGHIDVVRRLLSESDIDVFTPNIKGMNCLHVLAAHSRENAHIIFSTILEFYPKFPLDIQDAQGNTALILAYKNGHGQLCRALVTAGANLSICNYESLSIFTIPAASKALLVNVVDNIPREPPWGESETCLECSTKFTITNRRHHCRHCGRVLCKRCSINELPIMKFNLQKPMRVCQLCTDVLTHGVMAAR</sequence>
<dbReference type="Pfam" id="PF01363">
    <property type="entry name" value="FYVE"/>
    <property type="match status" value="1"/>
</dbReference>
<dbReference type="GO" id="GO:0033565">
    <property type="term" value="C:ESCRT-0 complex"/>
    <property type="evidence" value="ECO:0007669"/>
    <property type="project" value="TreeGrafter"/>
</dbReference>
<dbReference type="InterPro" id="IPR011011">
    <property type="entry name" value="Znf_FYVE_PHD"/>
</dbReference>
<reference evidence="7" key="1">
    <citation type="submission" date="2021-02" db="EMBL/GenBank/DDBJ databases">
        <authorList>
            <person name="Nowell W R."/>
        </authorList>
    </citation>
    <scope>NUCLEOTIDE SEQUENCE</scope>
</reference>
<keyword evidence="1" id="KW-0479">Metal-binding</keyword>
<dbReference type="GO" id="GO:0032266">
    <property type="term" value="F:phosphatidylinositol-3-phosphate binding"/>
    <property type="evidence" value="ECO:0007669"/>
    <property type="project" value="TreeGrafter"/>
</dbReference>
<dbReference type="Proteomes" id="UP000676336">
    <property type="component" value="Unassembled WGS sequence"/>
</dbReference>
<dbReference type="PANTHER" id="PTHR47794:SF1">
    <property type="entry name" value="VACUOLAR PROTEIN SORTING-ASSOCIATED PROTEIN 27"/>
    <property type="match status" value="1"/>
</dbReference>
<dbReference type="InterPro" id="IPR000306">
    <property type="entry name" value="Znf_FYVE"/>
</dbReference>
<dbReference type="InterPro" id="IPR013083">
    <property type="entry name" value="Znf_RING/FYVE/PHD"/>
</dbReference>
<keyword evidence="4" id="KW-0040">ANK repeat</keyword>
<feature type="non-terminal residue" evidence="7">
    <location>
        <position position="209"/>
    </location>
</feature>
<protein>
    <recommendedName>
        <fullName evidence="6">FYVE-type domain-containing protein</fullName>
    </recommendedName>
</protein>
<dbReference type="AlphaFoldDB" id="A0A8S2QBT5"/>
<dbReference type="GO" id="GO:0006623">
    <property type="term" value="P:protein targeting to vacuole"/>
    <property type="evidence" value="ECO:0007669"/>
    <property type="project" value="TreeGrafter"/>
</dbReference>
<dbReference type="PANTHER" id="PTHR47794">
    <property type="entry name" value="VACUOLAR PROTEIN SORTING-ASSOCIATED PROTEIN 27"/>
    <property type="match status" value="1"/>
</dbReference>
<dbReference type="GO" id="GO:0008270">
    <property type="term" value="F:zinc ion binding"/>
    <property type="evidence" value="ECO:0007669"/>
    <property type="project" value="UniProtKB-KW"/>
</dbReference>
<dbReference type="SMART" id="SM00248">
    <property type="entry name" value="ANK"/>
    <property type="match status" value="3"/>
</dbReference>
<evidence type="ECO:0000313" key="7">
    <source>
        <dbReference type="EMBL" id="CAF4100512.1"/>
    </source>
</evidence>
<dbReference type="InterPro" id="IPR002110">
    <property type="entry name" value="Ankyrin_rpt"/>
</dbReference>
<evidence type="ECO:0000256" key="2">
    <source>
        <dbReference type="ARBA" id="ARBA00022771"/>
    </source>
</evidence>
<evidence type="ECO:0000256" key="3">
    <source>
        <dbReference type="ARBA" id="ARBA00022833"/>
    </source>
</evidence>